<sequence>MKLKWLASAALAASLLAPATAVHAATPAYARLSWDGGGDSLGTAIMKNGTVYVPANTLESAGMTVRWDKSRQRADYAGYGRSLAVRIGGTSAVLDGDPVRGMPAPFLYQGQLYLSGRFVVAALEGDSVAWDAKTRVFSAKHLHTYAGFSQTYGGRTYSVVKRTGELFASTGKNGAQVKLADLGSQLYDGVSMEFQPTEGGLLLLTITDNYGEPHLNDHRFALLLKNGAVIRQADVHYWQRFEKNVAAYGDHLLLTDGQTLRVIRDGTGAVEQTIDLVKLGGEDGPYFVEGAADDYLLIRPNASGLLTLVDRTTGASVKLYKQLLDAEGQAYATENDVPYHGDELHFVKRDGDTLYFEDDSPFAKDSGRLLPYKLPIPAEGGTSGP</sequence>
<dbReference type="Pfam" id="PF07833">
    <property type="entry name" value="Cu_amine_oxidN1"/>
    <property type="match status" value="1"/>
</dbReference>
<dbReference type="InterPro" id="IPR011047">
    <property type="entry name" value="Quinoprotein_ADH-like_sf"/>
</dbReference>
<feature type="signal peptide" evidence="1">
    <location>
        <begin position="1"/>
        <end position="24"/>
    </location>
</feature>
<proteinExistence type="predicted"/>
<evidence type="ECO:0000259" key="2">
    <source>
        <dbReference type="Pfam" id="PF07833"/>
    </source>
</evidence>
<keyword evidence="4" id="KW-1185">Reference proteome</keyword>
<evidence type="ECO:0000313" key="3">
    <source>
        <dbReference type="EMBL" id="MBO7746874.1"/>
    </source>
</evidence>
<evidence type="ECO:0000313" key="4">
    <source>
        <dbReference type="Proteomes" id="UP000670947"/>
    </source>
</evidence>
<gene>
    <name evidence="3" type="ORF">I8J29_21895</name>
</gene>
<feature type="chain" id="PRO_5045835473" evidence="1">
    <location>
        <begin position="25"/>
        <end position="385"/>
    </location>
</feature>
<comment type="caution">
    <text evidence="3">The sequence shown here is derived from an EMBL/GenBank/DDBJ whole genome shotgun (WGS) entry which is preliminary data.</text>
</comment>
<evidence type="ECO:0000256" key="1">
    <source>
        <dbReference type="SAM" id="SignalP"/>
    </source>
</evidence>
<name>A0ABS3WEY9_9BACL</name>
<feature type="domain" description="Copper amine oxidase-like N-terminal" evidence="2">
    <location>
        <begin position="44"/>
        <end position="137"/>
    </location>
</feature>
<dbReference type="SUPFAM" id="SSF55383">
    <property type="entry name" value="Copper amine oxidase, domain N"/>
    <property type="match status" value="1"/>
</dbReference>
<protein>
    <submittedName>
        <fullName evidence="3">Copper amine oxidase N-terminal domain-containing protein</fullName>
    </submittedName>
</protein>
<dbReference type="SUPFAM" id="SSF50998">
    <property type="entry name" value="Quinoprotein alcohol dehydrogenase-like"/>
    <property type="match status" value="1"/>
</dbReference>
<accession>A0ABS3WEY9</accession>
<dbReference type="InterPro" id="IPR012854">
    <property type="entry name" value="Cu_amine_oxidase-like_N"/>
</dbReference>
<dbReference type="Gene3D" id="3.30.457.10">
    <property type="entry name" value="Copper amine oxidase-like, N-terminal domain"/>
    <property type="match status" value="1"/>
</dbReference>
<organism evidence="3 4">
    <name type="scientific">Paenibacillus artemisiicola</name>
    <dbReference type="NCBI Taxonomy" id="1172618"/>
    <lineage>
        <taxon>Bacteria</taxon>
        <taxon>Bacillati</taxon>
        <taxon>Bacillota</taxon>
        <taxon>Bacilli</taxon>
        <taxon>Bacillales</taxon>
        <taxon>Paenibacillaceae</taxon>
        <taxon>Paenibacillus</taxon>
    </lineage>
</organism>
<dbReference type="EMBL" id="JAGGDJ010000024">
    <property type="protein sequence ID" value="MBO7746874.1"/>
    <property type="molecule type" value="Genomic_DNA"/>
</dbReference>
<reference evidence="3 4" key="1">
    <citation type="submission" date="2021-03" db="EMBL/GenBank/DDBJ databases">
        <title>Paenibacillus artemisicola MWE-103 whole genome sequence.</title>
        <authorList>
            <person name="Ham Y.J."/>
        </authorList>
    </citation>
    <scope>NUCLEOTIDE SEQUENCE [LARGE SCALE GENOMIC DNA]</scope>
    <source>
        <strain evidence="3 4">MWE-103</strain>
    </source>
</reference>
<dbReference type="RefSeq" id="WP_208849614.1">
    <property type="nucleotide sequence ID" value="NZ_JAGGDJ010000024.1"/>
</dbReference>
<dbReference type="InterPro" id="IPR036582">
    <property type="entry name" value="Mao_N_sf"/>
</dbReference>
<dbReference type="Proteomes" id="UP000670947">
    <property type="component" value="Unassembled WGS sequence"/>
</dbReference>
<keyword evidence="1" id="KW-0732">Signal</keyword>